<keyword evidence="1" id="KW-0812">Transmembrane</keyword>
<sequence>MPPSPQSDGALEARIAADPRYAALVRDRQRFSWTLTAITVVVYSSFISLIAFDKPLMAQPIGGGTISLAVVLGAAMLIGTVAICAVYVRRANGEYDARLAELLASVAA</sequence>
<proteinExistence type="predicted"/>
<dbReference type="Pfam" id="PF04341">
    <property type="entry name" value="DUF485"/>
    <property type="match status" value="1"/>
</dbReference>
<dbReference type="InterPro" id="IPR007436">
    <property type="entry name" value="DUF485"/>
</dbReference>
<organism evidence="2 3">
    <name type="scientific">Sphingomonas glacialis</name>
    <dbReference type="NCBI Taxonomy" id="658225"/>
    <lineage>
        <taxon>Bacteria</taxon>
        <taxon>Pseudomonadati</taxon>
        <taxon>Pseudomonadota</taxon>
        <taxon>Alphaproteobacteria</taxon>
        <taxon>Sphingomonadales</taxon>
        <taxon>Sphingomonadaceae</taxon>
        <taxon>Sphingomonas</taxon>
    </lineage>
</organism>
<protein>
    <submittedName>
        <fullName evidence="2">Membrane protein</fullName>
    </submittedName>
</protein>
<reference evidence="3" key="1">
    <citation type="journal article" date="2019" name="Int. J. Syst. Evol. Microbiol.">
        <title>The Global Catalogue of Microorganisms (GCM) 10K type strain sequencing project: providing services to taxonomists for standard genome sequencing and annotation.</title>
        <authorList>
            <consortium name="The Broad Institute Genomics Platform"/>
            <consortium name="The Broad Institute Genome Sequencing Center for Infectious Disease"/>
            <person name="Wu L."/>
            <person name="Ma J."/>
        </authorList>
    </citation>
    <scope>NUCLEOTIDE SEQUENCE [LARGE SCALE GENOMIC DNA]</scope>
    <source>
        <strain evidence="3">CGMCC 1.8957</strain>
    </source>
</reference>
<dbReference type="PANTHER" id="PTHR38598">
    <property type="entry name" value="INNER MEMBRANE PROTEIN YJCH"/>
    <property type="match status" value="1"/>
</dbReference>
<dbReference type="PANTHER" id="PTHR38598:SF1">
    <property type="entry name" value="INNER MEMBRANE PROTEIN YJCH"/>
    <property type="match status" value="1"/>
</dbReference>
<dbReference type="InterPro" id="IPR052959">
    <property type="entry name" value="Inner_membrane_assoc"/>
</dbReference>
<evidence type="ECO:0000256" key="1">
    <source>
        <dbReference type="SAM" id="Phobius"/>
    </source>
</evidence>
<keyword evidence="1" id="KW-1133">Transmembrane helix</keyword>
<keyword evidence="3" id="KW-1185">Reference proteome</keyword>
<accession>A0ABQ3LRR7</accession>
<keyword evidence="1" id="KW-0472">Membrane</keyword>
<evidence type="ECO:0000313" key="3">
    <source>
        <dbReference type="Proteomes" id="UP000652430"/>
    </source>
</evidence>
<dbReference type="Proteomes" id="UP000652430">
    <property type="component" value="Unassembled WGS sequence"/>
</dbReference>
<comment type="caution">
    <text evidence="2">The sequence shown here is derived from an EMBL/GenBank/DDBJ whole genome shotgun (WGS) entry which is preliminary data.</text>
</comment>
<dbReference type="EMBL" id="BNAQ01000006">
    <property type="protein sequence ID" value="GHH23542.1"/>
    <property type="molecule type" value="Genomic_DNA"/>
</dbReference>
<name>A0ABQ3LRR7_9SPHN</name>
<dbReference type="RefSeq" id="WP_189677276.1">
    <property type="nucleotide sequence ID" value="NZ_BNAQ01000006.1"/>
</dbReference>
<evidence type="ECO:0000313" key="2">
    <source>
        <dbReference type="EMBL" id="GHH23542.1"/>
    </source>
</evidence>
<feature type="transmembrane region" description="Helical" evidence="1">
    <location>
        <begin position="64"/>
        <end position="88"/>
    </location>
</feature>
<feature type="transmembrane region" description="Helical" evidence="1">
    <location>
        <begin position="31"/>
        <end position="52"/>
    </location>
</feature>
<gene>
    <name evidence="2" type="ORF">GCM10008023_34610</name>
</gene>